<protein>
    <submittedName>
        <fullName evidence="3">DUF559 domain-containing protein</fullName>
    </submittedName>
</protein>
<keyword evidence="4" id="KW-1185">Reference proteome</keyword>
<proteinExistence type="predicted"/>
<feature type="domain" description="AbiEi antitoxin C-terminal" evidence="2">
    <location>
        <begin position="49"/>
        <end position="169"/>
    </location>
</feature>
<accession>A0ABZ2U6F0</accession>
<dbReference type="SUPFAM" id="SSF52980">
    <property type="entry name" value="Restriction endonuclease-like"/>
    <property type="match status" value="1"/>
</dbReference>
<dbReference type="InterPro" id="IPR011335">
    <property type="entry name" value="Restrct_endonuc-II-like"/>
</dbReference>
<name>A0ABZ2U6F0_9ACTN</name>
<organism evidence="3 4">
    <name type="scientific">Gordonia hydrophobica</name>
    <dbReference type="NCBI Taxonomy" id="40516"/>
    <lineage>
        <taxon>Bacteria</taxon>
        <taxon>Bacillati</taxon>
        <taxon>Actinomycetota</taxon>
        <taxon>Actinomycetes</taxon>
        <taxon>Mycobacteriales</taxon>
        <taxon>Gordoniaceae</taxon>
        <taxon>Gordonia</taxon>
    </lineage>
</organism>
<dbReference type="RefSeq" id="WP_244885303.1">
    <property type="nucleotide sequence ID" value="NZ_CP136137.1"/>
</dbReference>
<evidence type="ECO:0000313" key="4">
    <source>
        <dbReference type="Proteomes" id="UP001479933"/>
    </source>
</evidence>
<reference evidence="3 4" key="1">
    <citation type="journal article" date="2023" name="Virus Evol.">
        <title>Computational host range prediction-The good, the bad, and the ugly.</title>
        <authorList>
            <person name="Howell A.A."/>
            <person name="Versoza C.J."/>
            <person name="Pfeifer S.P."/>
        </authorList>
    </citation>
    <scope>NUCLEOTIDE SEQUENCE [LARGE SCALE GENOMIC DNA]</scope>
    <source>
        <strain evidence="3 4">1610/1b</strain>
    </source>
</reference>
<dbReference type="InterPro" id="IPR007569">
    <property type="entry name" value="DUF559"/>
</dbReference>
<gene>
    <name evidence="3" type="ORF">RVF87_09270</name>
</gene>
<dbReference type="Proteomes" id="UP001479933">
    <property type="component" value="Chromosome"/>
</dbReference>
<dbReference type="Gene3D" id="3.40.960.10">
    <property type="entry name" value="VSR Endonuclease"/>
    <property type="match status" value="1"/>
</dbReference>
<feature type="domain" description="DUF559" evidence="1">
    <location>
        <begin position="177"/>
        <end position="271"/>
    </location>
</feature>
<dbReference type="EMBL" id="CP136137">
    <property type="protein sequence ID" value="WYY09222.1"/>
    <property type="molecule type" value="Genomic_DNA"/>
</dbReference>
<evidence type="ECO:0000259" key="2">
    <source>
        <dbReference type="Pfam" id="PF09407"/>
    </source>
</evidence>
<evidence type="ECO:0000259" key="1">
    <source>
        <dbReference type="Pfam" id="PF04480"/>
    </source>
</evidence>
<dbReference type="Pfam" id="PF09407">
    <property type="entry name" value="AbiEi_1"/>
    <property type="match status" value="1"/>
</dbReference>
<sequence length="278" mass="31445">MITADRAHALGVTSRQIQRRLDAGLWTAEAMGVYLSAEHCLSDAAQVRIAVAAQGGIADRTTAAWWHGLIPELPSPLTVSVPRSKRGARCGFRVETKRRTFPAEDVEVVRGLPVTRLPLTVLAAAAELDDGIAVMDRALQRKQVDLIDLRRSLERNSGAHGMRRARWLLTAAEDESESVAERLFVSLLRERGITGWTQQVPFCDYRLDFAWTQEQIGVEIHGWNFHHDHHEWERDQRKTNQLVRMGWLPLIFTWARLTMEPDACMAELAEAILLRQSV</sequence>
<evidence type="ECO:0000313" key="3">
    <source>
        <dbReference type="EMBL" id="WYY09222.1"/>
    </source>
</evidence>
<dbReference type="InterPro" id="IPR018547">
    <property type="entry name" value="AbiEi_C"/>
</dbReference>
<dbReference type="Pfam" id="PF04480">
    <property type="entry name" value="DUF559"/>
    <property type="match status" value="1"/>
</dbReference>